<feature type="chain" id="PRO_5040232905" evidence="1">
    <location>
        <begin position="21"/>
        <end position="82"/>
    </location>
</feature>
<dbReference type="AlphaFoldDB" id="A0A9P8A7W8"/>
<reference evidence="2" key="1">
    <citation type="submission" date="2021-07" db="EMBL/GenBank/DDBJ databases">
        <title>Draft genome of Mortierella alpina, strain LL118, isolated from an aspen leaf litter sample.</title>
        <authorList>
            <person name="Yang S."/>
            <person name="Vinatzer B.A."/>
        </authorList>
    </citation>
    <scope>NUCLEOTIDE SEQUENCE</scope>
    <source>
        <strain evidence="2">LL118</strain>
    </source>
</reference>
<evidence type="ECO:0000313" key="3">
    <source>
        <dbReference type="Proteomes" id="UP000717515"/>
    </source>
</evidence>
<organism evidence="2 3">
    <name type="scientific">Mortierella alpina</name>
    <name type="common">Oleaginous fungus</name>
    <name type="synonym">Mortierella renispora</name>
    <dbReference type="NCBI Taxonomy" id="64518"/>
    <lineage>
        <taxon>Eukaryota</taxon>
        <taxon>Fungi</taxon>
        <taxon>Fungi incertae sedis</taxon>
        <taxon>Mucoromycota</taxon>
        <taxon>Mortierellomycotina</taxon>
        <taxon>Mortierellomycetes</taxon>
        <taxon>Mortierellales</taxon>
        <taxon>Mortierellaceae</taxon>
        <taxon>Mortierella</taxon>
    </lineage>
</organism>
<gene>
    <name evidence="2" type="ORF">KVV02_006594</name>
</gene>
<proteinExistence type="predicted"/>
<name>A0A9P8A7W8_MORAP</name>
<feature type="signal peptide" evidence="1">
    <location>
        <begin position="1"/>
        <end position="20"/>
    </location>
</feature>
<sequence length="82" mass="8860">MKFITIAVTIFAVAIASTQAAPAFHKRSGGGLVNVEDVKVPVNVEVKDNEIAKNVKILSRRAVIDDTKVDVKDVNALSKNRD</sequence>
<protein>
    <submittedName>
        <fullName evidence="2">Uncharacterized protein</fullName>
    </submittedName>
</protein>
<dbReference type="EMBL" id="JAIFTL010000066">
    <property type="protein sequence ID" value="KAG9324450.1"/>
    <property type="molecule type" value="Genomic_DNA"/>
</dbReference>
<comment type="caution">
    <text evidence="2">The sequence shown here is derived from an EMBL/GenBank/DDBJ whole genome shotgun (WGS) entry which is preliminary data.</text>
</comment>
<evidence type="ECO:0000256" key="1">
    <source>
        <dbReference type="SAM" id="SignalP"/>
    </source>
</evidence>
<dbReference type="Proteomes" id="UP000717515">
    <property type="component" value="Unassembled WGS sequence"/>
</dbReference>
<keyword evidence="1" id="KW-0732">Signal</keyword>
<accession>A0A9P8A7W8</accession>
<evidence type="ECO:0000313" key="2">
    <source>
        <dbReference type="EMBL" id="KAG9324450.1"/>
    </source>
</evidence>